<protein>
    <recommendedName>
        <fullName evidence="3">Lipoprotein</fullName>
    </recommendedName>
</protein>
<dbReference type="PROSITE" id="PS51257">
    <property type="entry name" value="PROKAR_LIPOPROTEIN"/>
    <property type="match status" value="1"/>
</dbReference>
<dbReference type="EMBL" id="AQPH01000001">
    <property type="protein sequence ID" value="EPY03522.1"/>
    <property type="molecule type" value="Genomic_DNA"/>
</dbReference>
<organism evidence="1 2">
    <name type="scientific">Magnetospirillum fulvum MGU-K5</name>
    <dbReference type="NCBI Taxonomy" id="1316936"/>
    <lineage>
        <taxon>Bacteria</taxon>
        <taxon>Pseudomonadati</taxon>
        <taxon>Pseudomonadota</taxon>
        <taxon>Alphaproteobacteria</taxon>
        <taxon>Rhodospirillales</taxon>
        <taxon>Rhodospirillaceae</taxon>
        <taxon>Magnetospirillum</taxon>
    </lineage>
</organism>
<name>S9SCB0_MAGFU</name>
<dbReference type="RefSeq" id="WP_021130468.1">
    <property type="nucleotide sequence ID" value="NZ_AQPH01000001.1"/>
</dbReference>
<sequence>MSEAQRQAILHLAITCALIVSGCAFHEVHPLSAIDRSDKVALVPPGSFGVIGEMKAALARNGWTLVVSTGDQKVSGKIAPDIDVKIGNERSPRYTFLVEQHTWNPCLIGANALRYEISIIDTKTGAEVHRIKGRGDCWFGRNDAEIAEAIDGL</sequence>
<proteinExistence type="predicted"/>
<dbReference type="AlphaFoldDB" id="S9SCB0"/>
<dbReference type="OrthoDB" id="7349153at2"/>
<evidence type="ECO:0008006" key="3">
    <source>
        <dbReference type="Google" id="ProtNLM"/>
    </source>
</evidence>
<comment type="caution">
    <text evidence="1">The sequence shown here is derived from an EMBL/GenBank/DDBJ whole genome shotgun (WGS) entry which is preliminary data.</text>
</comment>
<dbReference type="Proteomes" id="UP000015350">
    <property type="component" value="Unassembled WGS sequence"/>
</dbReference>
<evidence type="ECO:0000313" key="1">
    <source>
        <dbReference type="EMBL" id="EPY03522.1"/>
    </source>
</evidence>
<evidence type="ECO:0000313" key="2">
    <source>
        <dbReference type="Proteomes" id="UP000015350"/>
    </source>
</evidence>
<gene>
    <name evidence="1" type="ORF">K678_00385</name>
</gene>
<reference evidence="1 2" key="1">
    <citation type="submission" date="2013-04" db="EMBL/GenBank/DDBJ databases">
        <authorList>
            <person name="Kuznetsov B."/>
            <person name="Ivanovsky R."/>
        </authorList>
    </citation>
    <scope>NUCLEOTIDE SEQUENCE [LARGE SCALE GENOMIC DNA]</scope>
    <source>
        <strain evidence="1 2">MGU-K5</strain>
    </source>
</reference>
<accession>S9SCB0</accession>